<dbReference type="AlphaFoldDB" id="A0A5N5QEH3"/>
<feature type="transmembrane region" description="Helical" evidence="1">
    <location>
        <begin position="73"/>
        <end position="94"/>
    </location>
</feature>
<dbReference type="Pfam" id="PF00583">
    <property type="entry name" value="Acetyltransf_1"/>
    <property type="match status" value="1"/>
</dbReference>
<keyword evidence="1" id="KW-0812">Transmembrane</keyword>
<comment type="caution">
    <text evidence="3">The sequence shown here is derived from an EMBL/GenBank/DDBJ whole genome shotgun (WGS) entry which is preliminary data.</text>
</comment>
<feature type="transmembrane region" description="Helical" evidence="1">
    <location>
        <begin position="42"/>
        <end position="61"/>
    </location>
</feature>
<name>A0A5N5QEH3_9AGAM</name>
<evidence type="ECO:0000313" key="4">
    <source>
        <dbReference type="Proteomes" id="UP000383932"/>
    </source>
</evidence>
<reference evidence="3 4" key="1">
    <citation type="journal article" date="2019" name="Fungal Biol. Biotechnol.">
        <title>Draft genome sequence of fastidious pathogen Ceratobasidium theobromae, which causes vascular-streak dieback in Theobroma cacao.</title>
        <authorList>
            <person name="Ali S.S."/>
            <person name="Asman A."/>
            <person name="Shao J."/>
            <person name="Firmansyah A.P."/>
            <person name="Susilo A.W."/>
            <person name="Rosmana A."/>
            <person name="McMahon P."/>
            <person name="Junaid M."/>
            <person name="Guest D."/>
            <person name="Kheng T.Y."/>
            <person name="Meinhardt L.W."/>
            <person name="Bailey B.A."/>
        </authorList>
    </citation>
    <scope>NUCLEOTIDE SEQUENCE [LARGE SCALE GENOMIC DNA]</scope>
    <source>
        <strain evidence="3 4">CT2</strain>
    </source>
</reference>
<evidence type="ECO:0000313" key="3">
    <source>
        <dbReference type="EMBL" id="KAB5590019.1"/>
    </source>
</evidence>
<dbReference type="EMBL" id="SSOP01000206">
    <property type="protein sequence ID" value="KAB5590019.1"/>
    <property type="molecule type" value="Genomic_DNA"/>
</dbReference>
<dbReference type="CDD" id="cd04301">
    <property type="entry name" value="NAT_SF"/>
    <property type="match status" value="1"/>
</dbReference>
<feature type="domain" description="N-acetyltransferase" evidence="2">
    <location>
        <begin position="132"/>
        <end position="191"/>
    </location>
</feature>
<dbReference type="InterPro" id="IPR000182">
    <property type="entry name" value="GNAT_dom"/>
</dbReference>
<dbReference type="Gene3D" id="3.40.630.30">
    <property type="match status" value="1"/>
</dbReference>
<keyword evidence="1" id="KW-0472">Membrane</keyword>
<dbReference type="OrthoDB" id="2564232at2759"/>
<dbReference type="InterPro" id="IPR016181">
    <property type="entry name" value="Acyl_CoA_acyltransferase"/>
</dbReference>
<keyword evidence="1" id="KW-1133">Transmembrane helix</keyword>
<gene>
    <name evidence="3" type="ORF">CTheo_6544</name>
</gene>
<organism evidence="3 4">
    <name type="scientific">Ceratobasidium theobromae</name>
    <dbReference type="NCBI Taxonomy" id="1582974"/>
    <lineage>
        <taxon>Eukaryota</taxon>
        <taxon>Fungi</taxon>
        <taxon>Dikarya</taxon>
        <taxon>Basidiomycota</taxon>
        <taxon>Agaricomycotina</taxon>
        <taxon>Agaricomycetes</taxon>
        <taxon>Cantharellales</taxon>
        <taxon>Ceratobasidiaceae</taxon>
        <taxon>Ceratobasidium</taxon>
    </lineage>
</organism>
<keyword evidence="4" id="KW-1185">Reference proteome</keyword>
<accession>A0A5N5QEH3</accession>
<dbReference type="Proteomes" id="UP000383932">
    <property type="component" value="Unassembled WGS sequence"/>
</dbReference>
<evidence type="ECO:0000259" key="2">
    <source>
        <dbReference type="Pfam" id="PF00583"/>
    </source>
</evidence>
<evidence type="ECO:0000256" key="1">
    <source>
        <dbReference type="SAM" id="Phobius"/>
    </source>
</evidence>
<protein>
    <recommendedName>
        <fullName evidence="2">N-acetyltransferase domain-containing protein</fullName>
    </recommendedName>
</protein>
<dbReference type="GO" id="GO:0016747">
    <property type="term" value="F:acyltransferase activity, transferring groups other than amino-acyl groups"/>
    <property type="evidence" value="ECO:0007669"/>
    <property type="project" value="InterPro"/>
</dbReference>
<dbReference type="SUPFAM" id="SSF55729">
    <property type="entry name" value="Acyl-CoA N-acyltransferases (Nat)"/>
    <property type="match status" value="1"/>
</dbReference>
<sequence length="253" mass="28512">MADILIRGFEPRKDLKEIQMLVGMSAMEQLAIANRQAYAHPLALSLWLGFASILIQVLHLWPHGSGSNGWLGYLAPLPILACTAVPVMFGIDWVHRPHFEKLLRIKVKSLTTALPNPVVSNANTNSKSPKSSKPHFLVMEYKNTPIGYVMFQPCTKGNQYRMTHFHVDSPYRRAGVGYDLLLRGVEDLKDADVFGVTTGLTPYVTECLQSVGFKVNQEALTIWDEHKDQDADLDKEPILWVNNQKTGWRLTRS</sequence>
<proteinExistence type="predicted"/>